<evidence type="ECO:0000313" key="2">
    <source>
        <dbReference type="EMBL" id="VEL09121.1"/>
    </source>
</evidence>
<name>A0A448WDG7_9PLAT</name>
<protein>
    <submittedName>
        <fullName evidence="2">Uncharacterized protein</fullName>
    </submittedName>
</protein>
<gene>
    <name evidence="2" type="ORF">PXEA_LOCUS2561</name>
</gene>
<sequence>MREVLGSIAETRQYLSAGNPGTAGEPAGPMRHSLSLQGVGARLEELEDVDQASSCSISYSCPGANPVLLPGGTAACTVPGTRQLQTLGEPIMFLGKRPVASLAPRSSGDRLHHSSRRYEDPSAISPSVPVSGVGVGRVIPDDRLKGIHHSRLASLSASDVSGLANVVGSGEPVAIVTGAAGENGGASVPCLPFGHLTISTSPATSGHLVVGKYTTASLSGHLSSIHLETSTSTSLVSGDSGRRQPSYNTPSANHNATTVIAAINTSKSQGDSHQTEIVRTTTDAIATQINPAKAAATPMPQHSGRMTAKAKRGPLASTYNLALGARLLSSHLFLFLLIMGENSEIGWLFVCMATTPSPGMKSAF</sequence>
<evidence type="ECO:0000313" key="3">
    <source>
        <dbReference type="Proteomes" id="UP000784294"/>
    </source>
</evidence>
<comment type="caution">
    <text evidence="2">The sequence shown here is derived from an EMBL/GenBank/DDBJ whole genome shotgun (WGS) entry which is preliminary data.</text>
</comment>
<organism evidence="2 3">
    <name type="scientific">Protopolystoma xenopodis</name>
    <dbReference type="NCBI Taxonomy" id="117903"/>
    <lineage>
        <taxon>Eukaryota</taxon>
        <taxon>Metazoa</taxon>
        <taxon>Spiralia</taxon>
        <taxon>Lophotrochozoa</taxon>
        <taxon>Platyhelminthes</taxon>
        <taxon>Monogenea</taxon>
        <taxon>Polyopisthocotylea</taxon>
        <taxon>Polystomatidea</taxon>
        <taxon>Polystomatidae</taxon>
        <taxon>Protopolystoma</taxon>
    </lineage>
</organism>
<evidence type="ECO:0000256" key="1">
    <source>
        <dbReference type="SAM" id="MobiDB-lite"/>
    </source>
</evidence>
<dbReference type="EMBL" id="CAAALY010005505">
    <property type="protein sequence ID" value="VEL09121.1"/>
    <property type="molecule type" value="Genomic_DNA"/>
</dbReference>
<feature type="region of interest" description="Disordered" evidence="1">
    <location>
        <begin position="231"/>
        <end position="253"/>
    </location>
</feature>
<dbReference type="Proteomes" id="UP000784294">
    <property type="component" value="Unassembled WGS sequence"/>
</dbReference>
<keyword evidence="3" id="KW-1185">Reference proteome</keyword>
<proteinExistence type="predicted"/>
<accession>A0A448WDG7</accession>
<dbReference type="AlphaFoldDB" id="A0A448WDG7"/>
<reference evidence="2" key="1">
    <citation type="submission" date="2018-11" db="EMBL/GenBank/DDBJ databases">
        <authorList>
            <consortium name="Pathogen Informatics"/>
        </authorList>
    </citation>
    <scope>NUCLEOTIDE SEQUENCE</scope>
</reference>
<feature type="region of interest" description="Disordered" evidence="1">
    <location>
        <begin position="12"/>
        <end position="33"/>
    </location>
</feature>
<feature type="region of interest" description="Disordered" evidence="1">
    <location>
        <begin position="101"/>
        <end position="125"/>
    </location>
</feature>
<feature type="compositionally biased region" description="Basic and acidic residues" evidence="1">
    <location>
        <begin position="107"/>
        <end position="120"/>
    </location>
</feature>